<feature type="compositionally biased region" description="Pro residues" evidence="1">
    <location>
        <begin position="202"/>
        <end position="211"/>
    </location>
</feature>
<dbReference type="Proteomes" id="UP000192578">
    <property type="component" value="Unassembled WGS sequence"/>
</dbReference>
<dbReference type="PROSITE" id="PS50003">
    <property type="entry name" value="PH_DOMAIN"/>
    <property type="match status" value="1"/>
</dbReference>
<feature type="region of interest" description="Disordered" evidence="1">
    <location>
        <begin position="176"/>
        <end position="214"/>
    </location>
</feature>
<dbReference type="GO" id="GO:0005737">
    <property type="term" value="C:cytoplasm"/>
    <property type="evidence" value="ECO:0007669"/>
    <property type="project" value="TreeGrafter"/>
</dbReference>
<reference evidence="4" key="1">
    <citation type="submission" date="2017-01" db="EMBL/GenBank/DDBJ databases">
        <title>Comparative genomics of anhydrobiosis in the tardigrade Hypsibius dujardini.</title>
        <authorList>
            <person name="Yoshida Y."/>
            <person name="Koutsovoulos G."/>
            <person name="Laetsch D."/>
            <person name="Stevens L."/>
            <person name="Kumar S."/>
            <person name="Horikawa D."/>
            <person name="Ishino K."/>
            <person name="Komine S."/>
            <person name="Tomita M."/>
            <person name="Blaxter M."/>
            <person name="Arakawa K."/>
        </authorList>
    </citation>
    <scope>NUCLEOTIDE SEQUENCE [LARGE SCALE GENOMIC DNA]</scope>
    <source>
        <strain evidence="4">Z151</strain>
    </source>
</reference>
<dbReference type="InterPro" id="IPR011993">
    <property type="entry name" value="PH-like_dom_sf"/>
</dbReference>
<feature type="region of interest" description="Disordered" evidence="1">
    <location>
        <begin position="110"/>
        <end position="161"/>
    </location>
</feature>
<dbReference type="GO" id="GO:0007165">
    <property type="term" value="P:signal transduction"/>
    <property type="evidence" value="ECO:0007669"/>
    <property type="project" value="TreeGrafter"/>
</dbReference>
<feature type="region of interest" description="Disordered" evidence="1">
    <location>
        <begin position="246"/>
        <end position="515"/>
    </location>
</feature>
<feature type="region of interest" description="Disordered" evidence="1">
    <location>
        <begin position="531"/>
        <end position="607"/>
    </location>
</feature>
<comment type="caution">
    <text evidence="3">The sequence shown here is derived from an EMBL/GenBank/DDBJ whole genome shotgun (WGS) entry which is preliminary data.</text>
</comment>
<dbReference type="EMBL" id="MTYJ01000030">
    <property type="protein sequence ID" value="OQV20483.1"/>
    <property type="molecule type" value="Genomic_DNA"/>
</dbReference>
<feature type="domain" description="PH" evidence="2">
    <location>
        <begin position="3"/>
        <end position="112"/>
    </location>
</feature>
<feature type="compositionally biased region" description="Low complexity" evidence="1">
    <location>
        <begin position="435"/>
        <end position="450"/>
    </location>
</feature>
<feature type="compositionally biased region" description="Polar residues" evidence="1">
    <location>
        <begin position="116"/>
        <end position="137"/>
    </location>
</feature>
<dbReference type="AlphaFoldDB" id="A0A1W0WZ56"/>
<feature type="compositionally biased region" description="Basic and acidic residues" evidence="1">
    <location>
        <begin position="589"/>
        <end position="607"/>
    </location>
</feature>
<dbReference type="OrthoDB" id="67516at2759"/>
<name>A0A1W0WZ56_HYPEX</name>
<dbReference type="PANTHER" id="PTHR45960:SF2">
    <property type="entry name" value="PROTEIN DAUGHTER OF SEVENLESS"/>
    <property type="match status" value="1"/>
</dbReference>
<feature type="compositionally biased region" description="Polar residues" evidence="1">
    <location>
        <begin position="551"/>
        <end position="566"/>
    </location>
</feature>
<dbReference type="Pfam" id="PF00169">
    <property type="entry name" value="PH"/>
    <property type="match status" value="1"/>
</dbReference>
<feature type="compositionally biased region" description="Polar residues" evidence="1">
    <location>
        <begin position="178"/>
        <end position="194"/>
    </location>
</feature>
<dbReference type="PANTHER" id="PTHR45960">
    <property type="entry name" value="GRB2-ASSOCIATED-BINDING PROTEIN"/>
    <property type="match status" value="1"/>
</dbReference>
<feature type="compositionally biased region" description="Low complexity" evidence="1">
    <location>
        <begin position="372"/>
        <end position="386"/>
    </location>
</feature>
<dbReference type="GO" id="GO:0035591">
    <property type="term" value="F:signaling adaptor activity"/>
    <property type="evidence" value="ECO:0007669"/>
    <property type="project" value="TreeGrafter"/>
</dbReference>
<keyword evidence="4" id="KW-1185">Reference proteome</keyword>
<organism evidence="3 4">
    <name type="scientific">Hypsibius exemplaris</name>
    <name type="common">Freshwater tardigrade</name>
    <dbReference type="NCBI Taxonomy" id="2072580"/>
    <lineage>
        <taxon>Eukaryota</taxon>
        <taxon>Metazoa</taxon>
        <taxon>Ecdysozoa</taxon>
        <taxon>Tardigrada</taxon>
        <taxon>Eutardigrada</taxon>
        <taxon>Parachela</taxon>
        <taxon>Hypsibioidea</taxon>
        <taxon>Hypsibiidae</taxon>
        <taxon>Hypsibius</taxon>
    </lineage>
</organism>
<evidence type="ECO:0000259" key="2">
    <source>
        <dbReference type="PROSITE" id="PS50003"/>
    </source>
</evidence>
<dbReference type="SMART" id="SM00233">
    <property type="entry name" value="PH"/>
    <property type="match status" value="1"/>
</dbReference>
<evidence type="ECO:0000256" key="1">
    <source>
        <dbReference type="SAM" id="MobiDB-lite"/>
    </source>
</evidence>
<sequence>MSAPIMEGFLMKNRYLEKKSGWRGRWFTLRTATGSPDRYVLEYAEDKKKKPSCQIDLTHCTYVVALKPMVIKDNYKHVFTVKTTKQQYYLENDDDDDEENDGELNLIRFDVPESRSYGTHSPTSNTSTLQHDSNAQFRPSPLVLHPSNFAPNDPRPQRKGDSPYIFLAQCVSKAVGSRPSSQTSLDNGRASTGLSDREPDIPLEPAPPPPDDLYKIPPYCIVSETESTTYDTPPVRGDFPRHLNEDNSLNGGGPIEPVPTTPNSETYDRLPPLFRNVGQRSTLTSTSTSTVPRMHARKQSLPNDVEIHFPDSGGGVYDQVPKPRTANSSPAVTRAQIPEPESGLYDRPAPRSQLEGRDSLTSPRMETIGGKLSSPRPSSSSLSPRLGNAPPPPSIDRNAKPNHGPNHGPSHGPNHGHSEDSISADRSPRSRGVVSPPTSTGSAATPGSASMVIPPGSSAFAYPRQHSLTTTTPMQKVRRSTSQEDLAAPLGKSDFRLRDAAGTRTLPRQPKYGKSADVQYTDVQICCPGGGGTTNSSNSKTLPSQKAPPMSQRNSVEPLTARSSLKSQFSQRGQSISGSSTGSCTSDYKFIDETRTRGLQKTKEAEEKRLAAEKRIELENNKDKRKN</sequence>
<protein>
    <recommendedName>
        <fullName evidence="2">PH domain-containing protein</fullName>
    </recommendedName>
</protein>
<dbReference type="InterPro" id="IPR001849">
    <property type="entry name" value="PH_domain"/>
</dbReference>
<gene>
    <name evidence="3" type="ORF">BV898_05528</name>
</gene>
<evidence type="ECO:0000313" key="4">
    <source>
        <dbReference type="Proteomes" id="UP000192578"/>
    </source>
</evidence>
<dbReference type="SUPFAM" id="SSF50729">
    <property type="entry name" value="PH domain-like"/>
    <property type="match status" value="1"/>
</dbReference>
<dbReference type="Gene3D" id="2.30.29.30">
    <property type="entry name" value="Pleckstrin-homology domain (PH domain)/Phosphotyrosine-binding domain (PTB)"/>
    <property type="match status" value="1"/>
</dbReference>
<feature type="compositionally biased region" description="Low complexity" evidence="1">
    <location>
        <begin position="567"/>
        <end position="586"/>
    </location>
</feature>
<evidence type="ECO:0000313" key="3">
    <source>
        <dbReference type="EMBL" id="OQV20483.1"/>
    </source>
</evidence>
<dbReference type="InterPro" id="IPR046355">
    <property type="entry name" value="Gab1-4-like"/>
</dbReference>
<feature type="compositionally biased region" description="Low complexity" evidence="1">
    <location>
        <begin position="281"/>
        <end position="290"/>
    </location>
</feature>
<proteinExistence type="predicted"/>
<accession>A0A1W0WZ56</accession>
<feature type="compositionally biased region" description="Low complexity" evidence="1">
    <location>
        <begin position="401"/>
        <end position="415"/>
    </location>
</feature>